<sequence>MACRHDCYSGLPKILEVPKKSTGTQTNSLILNRDKTDSEDDPNEYLEEVKTPDGDHEVILRRIQEEYDWDGASVEAHQGDTSDEDDPEMFQLRECKVVLHRLPTSDIEKFRRTQH</sequence>
<dbReference type="AlphaFoldDB" id="A0A8J2NMB3"/>
<feature type="compositionally biased region" description="Polar residues" evidence="1">
    <location>
        <begin position="21"/>
        <end position="30"/>
    </location>
</feature>
<evidence type="ECO:0000313" key="3">
    <source>
        <dbReference type="Proteomes" id="UP000708208"/>
    </source>
</evidence>
<protein>
    <submittedName>
        <fullName evidence="2">Uncharacterized protein</fullName>
    </submittedName>
</protein>
<comment type="caution">
    <text evidence="2">The sequence shown here is derived from an EMBL/GenBank/DDBJ whole genome shotgun (WGS) entry which is preliminary data.</text>
</comment>
<organism evidence="2 3">
    <name type="scientific">Allacma fusca</name>
    <dbReference type="NCBI Taxonomy" id="39272"/>
    <lineage>
        <taxon>Eukaryota</taxon>
        <taxon>Metazoa</taxon>
        <taxon>Ecdysozoa</taxon>
        <taxon>Arthropoda</taxon>
        <taxon>Hexapoda</taxon>
        <taxon>Collembola</taxon>
        <taxon>Symphypleona</taxon>
        <taxon>Sminthuridae</taxon>
        <taxon>Allacma</taxon>
    </lineage>
</organism>
<proteinExistence type="predicted"/>
<dbReference type="Proteomes" id="UP000708208">
    <property type="component" value="Unassembled WGS sequence"/>
</dbReference>
<dbReference type="EMBL" id="CAJVCH010008637">
    <property type="protein sequence ID" value="CAG7664161.1"/>
    <property type="molecule type" value="Genomic_DNA"/>
</dbReference>
<evidence type="ECO:0000313" key="2">
    <source>
        <dbReference type="EMBL" id="CAG7664161.1"/>
    </source>
</evidence>
<feature type="region of interest" description="Disordered" evidence="1">
    <location>
        <begin position="19"/>
        <end position="53"/>
    </location>
</feature>
<gene>
    <name evidence="2" type="ORF">AFUS01_LOCUS1548</name>
</gene>
<keyword evidence="3" id="KW-1185">Reference proteome</keyword>
<evidence type="ECO:0000256" key="1">
    <source>
        <dbReference type="SAM" id="MobiDB-lite"/>
    </source>
</evidence>
<name>A0A8J2NMB3_9HEXA</name>
<feature type="compositionally biased region" description="Acidic residues" evidence="1">
    <location>
        <begin position="37"/>
        <end position="46"/>
    </location>
</feature>
<reference evidence="2" key="1">
    <citation type="submission" date="2021-06" db="EMBL/GenBank/DDBJ databases">
        <authorList>
            <person name="Hodson N. C."/>
            <person name="Mongue J. A."/>
            <person name="Jaron S. K."/>
        </authorList>
    </citation>
    <scope>NUCLEOTIDE SEQUENCE</scope>
</reference>
<accession>A0A8J2NMB3</accession>